<gene>
    <name evidence="2" type="ORF">SLEP1_g24834</name>
</gene>
<dbReference type="EMBL" id="BPVZ01000039">
    <property type="protein sequence ID" value="GKV13872.1"/>
    <property type="molecule type" value="Genomic_DNA"/>
</dbReference>
<sequence length="86" mass="9427">MILSLSLLLSGFLVGVLAILALEAVGVLYVLSRLSQKTKQESSVDEAKKGICREVDSQQSLDFADNKQVCLCLLISWGSCLRELLR</sequence>
<evidence type="ECO:0000256" key="1">
    <source>
        <dbReference type="SAM" id="Phobius"/>
    </source>
</evidence>
<dbReference type="AlphaFoldDB" id="A0AAV5JK12"/>
<organism evidence="2 3">
    <name type="scientific">Rubroshorea leprosula</name>
    <dbReference type="NCBI Taxonomy" id="152421"/>
    <lineage>
        <taxon>Eukaryota</taxon>
        <taxon>Viridiplantae</taxon>
        <taxon>Streptophyta</taxon>
        <taxon>Embryophyta</taxon>
        <taxon>Tracheophyta</taxon>
        <taxon>Spermatophyta</taxon>
        <taxon>Magnoliopsida</taxon>
        <taxon>eudicotyledons</taxon>
        <taxon>Gunneridae</taxon>
        <taxon>Pentapetalae</taxon>
        <taxon>rosids</taxon>
        <taxon>malvids</taxon>
        <taxon>Malvales</taxon>
        <taxon>Dipterocarpaceae</taxon>
        <taxon>Rubroshorea</taxon>
    </lineage>
</organism>
<accession>A0AAV5JK12</accession>
<evidence type="ECO:0000313" key="2">
    <source>
        <dbReference type="EMBL" id="GKV13872.1"/>
    </source>
</evidence>
<dbReference type="Proteomes" id="UP001054252">
    <property type="component" value="Unassembled WGS sequence"/>
</dbReference>
<keyword evidence="1" id="KW-0812">Transmembrane</keyword>
<feature type="transmembrane region" description="Helical" evidence="1">
    <location>
        <begin position="6"/>
        <end position="31"/>
    </location>
</feature>
<name>A0AAV5JK12_9ROSI</name>
<evidence type="ECO:0000313" key="3">
    <source>
        <dbReference type="Proteomes" id="UP001054252"/>
    </source>
</evidence>
<proteinExistence type="predicted"/>
<keyword evidence="1" id="KW-0472">Membrane</keyword>
<keyword evidence="3" id="KW-1185">Reference proteome</keyword>
<keyword evidence="1" id="KW-1133">Transmembrane helix</keyword>
<reference evidence="2 3" key="1">
    <citation type="journal article" date="2021" name="Commun. Biol.">
        <title>The genome of Shorea leprosula (Dipterocarpaceae) highlights the ecological relevance of drought in aseasonal tropical rainforests.</title>
        <authorList>
            <person name="Ng K.K.S."/>
            <person name="Kobayashi M.J."/>
            <person name="Fawcett J.A."/>
            <person name="Hatakeyama M."/>
            <person name="Paape T."/>
            <person name="Ng C.H."/>
            <person name="Ang C.C."/>
            <person name="Tnah L.H."/>
            <person name="Lee C.T."/>
            <person name="Nishiyama T."/>
            <person name="Sese J."/>
            <person name="O'Brien M.J."/>
            <person name="Copetti D."/>
            <person name="Mohd Noor M.I."/>
            <person name="Ong R.C."/>
            <person name="Putra M."/>
            <person name="Sireger I.Z."/>
            <person name="Indrioko S."/>
            <person name="Kosugi Y."/>
            <person name="Izuno A."/>
            <person name="Isagi Y."/>
            <person name="Lee S.L."/>
            <person name="Shimizu K.K."/>
        </authorList>
    </citation>
    <scope>NUCLEOTIDE SEQUENCE [LARGE SCALE GENOMIC DNA]</scope>
    <source>
        <strain evidence="2">214</strain>
    </source>
</reference>
<protein>
    <submittedName>
        <fullName evidence="2">Uncharacterized protein</fullName>
    </submittedName>
</protein>
<comment type="caution">
    <text evidence="2">The sequence shown here is derived from an EMBL/GenBank/DDBJ whole genome shotgun (WGS) entry which is preliminary data.</text>
</comment>